<evidence type="ECO:0000256" key="1">
    <source>
        <dbReference type="ARBA" id="ARBA00004479"/>
    </source>
</evidence>
<keyword evidence="6 9" id="KW-0472">Membrane</keyword>
<keyword evidence="5 9" id="KW-1133">Transmembrane helix</keyword>
<dbReference type="Pfam" id="PF13895">
    <property type="entry name" value="Ig_2"/>
    <property type="match status" value="1"/>
</dbReference>
<evidence type="ECO:0000256" key="3">
    <source>
        <dbReference type="ARBA" id="ARBA00022734"/>
    </source>
</evidence>
<feature type="region of interest" description="Disordered" evidence="8">
    <location>
        <begin position="676"/>
        <end position="710"/>
    </location>
</feature>
<evidence type="ECO:0000256" key="5">
    <source>
        <dbReference type="ARBA" id="ARBA00022989"/>
    </source>
</evidence>
<dbReference type="SMART" id="SM00406">
    <property type="entry name" value="IGv"/>
    <property type="match status" value="2"/>
</dbReference>
<comment type="caution">
    <text evidence="12">The sequence shown here is derived from an EMBL/GenBank/DDBJ whole genome shotgun (WGS) entry which is preliminary data.</text>
</comment>
<dbReference type="PANTHER" id="PTHR12035:SF128">
    <property type="entry name" value="BRANCHED CHAIN KETO ACID DEHYDROGENASE E1 SUBUNIT BETA,-LIKE-RELATED"/>
    <property type="match status" value="1"/>
</dbReference>
<dbReference type="GO" id="GO:0007155">
    <property type="term" value="P:cell adhesion"/>
    <property type="evidence" value="ECO:0007669"/>
    <property type="project" value="UniProtKB-KW"/>
</dbReference>
<feature type="domain" description="Ig-like" evidence="11">
    <location>
        <begin position="242"/>
        <end position="350"/>
    </location>
</feature>
<reference evidence="12 13" key="1">
    <citation type="journal article" date="2024" name="Genome Biol. Evol.">
        <title>Chromosome-level genome assembly of the viviparous eelpout Zoarces viviparus.</title>
        <authorList>
            <person name="Fuhrmann N."/>
            <person name="Brasseur M.V."/>
            <person name="Bakowski C.E."/>
            <person name="Podsiadlowski L."/>
            <person name="Prost S."/>
            <person name="Krehenwinkel H."/>
            <person name="Mayer C."/>
        </authorList>
    </citation>
    <scope>NUCLEOTIDE SEQUENCE [LARGE SCALE GENOMIC DNA]</scope>
    <source>
        <strain evidence="12">NO-MEL_2022_Ind0_liver</strain>
    </source>
</reference>
<comment type="similarity">
    <text evidence="7">Belongs to the immunoglobulin superfamily. SIGLEC (sialic acid binding Ig-like lectin) family.</text>
</comment>
<dbReference type="PANTHER" id="PTHR12035">
    <property type="entry name" value="SIALIC ACID BINDING IMMUNOGLOBULIN-LIKE LECTIN"/>
    <property type="match status" value="1"/>
</dbReference>
<evidence type="ECO:0000256" key="4">
    <source>
        <dbReference type="ARBA" id="ARBA00022889"/>
    </source>
</evidence>
<dbReference type="SUPFAM" id="SSF48726">
    <property type="entry name" value="Immunoglobulin"/>
    <property type="match status" value="4"/>
</dbReference>
<dbReference type="Gene3D" id="2.60.40.10">
    <property type="entry name" value="Immunoglobulins"/>
    <property type="match status" value="5"/>
</dbReference>
<dbReference type="EMBL" id="JBCEZU010000597">
    <property type="protein sequence ID" value="KAK9514187.1"/>
    <property type="molecule type" value="Genomic_DNA"/>
</dbReference>
<evidence type="ECO:0000313" key="13">
    <source>
        <dbReference type="Proteomes" id="UP001488805"/>
    </source>
</evidence>
<keyword evidence="4" id="KW-0130">Cell adhesion</keyword>
<dbReference type="InterPro" id="IPR013783">
    <property type="entry name" value="Ig-like_fold"/>
</dbReference>
<keyword evidence="2 9" id="KW-0812">Transmembrane</keyword>
<evidence type="ECO:0000256" key="8">
    <source>
        <dbReference type="SAM" id="MobiDB-lite"/>
    </source>
</evidence>
<feature type="chain" id="PRO_5043822269" description="Ig-like domain-containing protein" evidence="10">
    <location>
        <begin position="19"/>
        <end position="726"/>
    </location>
</feature>
<dbReference type="InterPro" id="IPR003599">
    <property type="entry name" value="Ig_sub"/>
</dbReference>
<evidence type="ECO:0000259" key="11">
    <source>
        <dbReference type="PROSITE" id="PS50835"/>
    </source>
</evidence>
<dbReference type="SMART" id="SM00409">
    <property type="entry name" value="IG"/>
    <property type="match status" value="4"/>
</dbReference>
<evidence type="ECO:0000256" key="6">
    <source>
        <dbReference type="ARBA" id="ARBA00023136"/>
    </source>
</evidence>
<comment type="subcellular location">
    <subcellularLocation>
        <location evidence="1">Membrane</location>
        <topology evidence="1">Single-pass type I membrane protein</topology>
    </subcellularLocation>
</comment>
<evidence type="ECO:0000256" key="7">
    <source>
        <dbReference type="ARBA" id="ARBA00038361"/>
    </source>
</evidence>
<feature type="domain" description="Ig-like" evidence="11">
    <location>
        <begin position="156"/>
        <end position="241"/>
    </location>
</feature>
<dbReference type="Proteomes" id="UP001488805">
    <property type="component" value="Unassembled WGS sequence"/>
</dbReference>
<protein>
    <recommendedName>
        <fullName evidence="11">Ig-like domain-containing protein</fullName>
    </recommendedName>
</protein>
<sequence>MFVLIWATLLFSVRGNNAVTGAAVREHCDKEFCITLSEGVITAEAGLCVVIPCSFTTVYYFTPKHMVWYKCEPYQRRCGNSDVIFHANNNNKVQSGFKGRVSLLEPDVRQRNCSIIINDLTEADSGLYQLRVQSWSSGFTFTRKANVSVKGLTQKPTVMIPPLTEGQQTTLTCTAPGLCSGSDPNITWTWRGAGEKHSHITGNITAVTQRQSSTLTFNSSAEQHGTNVTCKVSFTNNITTEETVTLNVTYVKEFRITGNTSVKEGETLNLTCSVESFPPSLITWTKPSETNVQNATETNWQNNTETFMQRESGIGTFSISNVTAEDSGRYICRAEYLNQTLVKNIDVKVTYMRKPLVTGDTTVEDGDALSLTCRVESFPPSHITWTVLGSNTKLYNRLDTDLQNHTGSATLVIPNVTTEDSGQYICTAQHLDRTVTTYADVTVTRFSKILKNSGCEVQSEVLTCVCVSEGFPLPTINWPLLKNHTEYSVITTVSNHTVSSTVTLTVKDHSSTSVECVSSNANREAKENLKIQMTTSGKADQSKELVPWLEVIIAFLIGVLLSAALCCLATKCHRKNQKIFRNLDETLEMVTSQEAPLIDAGQAVDDDLTFYQESAEGEEGAAAAEQAAPDLNGGPKDVEYASIDFSVLRRKNTRDAARKQETTETEYAEIKKEVKEEMENNGEEEGYVLEGEMVTEDEEATPCVPEEDDGEDAAVYSNVKDIMSEI</sequence>
<dbReference type="GO" id="GO:0030246">
    <property type="term" value="F:carbohydrate binding"/>
    <property type="evidence" value="ECO:0007669"/>
    <property type="project" value="UniProtKB-KW"/>
</dbReference>
<keyword evidence="13" id="KW-1185">Reference proteome</keyword>
<dbReference type="CDD" id="cd00096">
    <property type="entry name" value="Ig"/>
    <property type="match status" value="1"/>
</dbReference>
<keyword evidence="10" id="KW-0732">Signal</keyword>
<feature type="domain" description="Ig-like" evidence="11">
    <location>
        <begin position="355"/>
        <end position="442"/>
    </location>
</feature>
<feature type="signal peptide" evidence="10">
    <location>
        <begin position="1"/>
        <end position="18"/>
    </location>
</feature>
<dbReference type="Pfam" id="PF07686">
    <property type="entry name" value="V-set"/>
    <property type="match status" value="1"/>
</dbReference>
<evidence type="ECO:0000256" key="9">
    <source>
        <dbReference type="SAM" id="Phobius"/>
    </source>
</evidence>
<feature type="transmembrane region" description="Helical" evidence="9">
    <location>
        <begin position="545"/>
        <end position="569"/>
    </location>
</feature>
<accession>A0AAW1DVJ7</accession>
<evidence type="ECO:0000313" key="12">
    <source>
        <dbReference type="EMBL" id="KAK9514187.1"/>
    </source>
</evidence>
<dbReference type="InterPro" id="IPR036179">
    <property type="entry name" value="Ig-like_dom_sf"/>
</dbReference>
<keyword evidence="3" id="KW-0430">Lectin</keyword>
<dbReference type="GO" id="GO:0033691">
    <property type="term" value="F:sialic acid binding"/>
    <property type="evidence" value="ECO:0007669"/>
    <property type="project" value="TreeGrafter"/>
</dbReference>
<feature type="compositionally biased region" description="Acidic residues" evidence="8">
    <location>
        <begin position="679"/>
        <end position="710"/>
    </location>
</feature>
<proteinExistence type="inferred from homology"/>
<gene>
    <name evidence="12" type="ORF">VZT92_027672</name>
</gene>
<feature type="region of interest" description="Disordered" evidence="8">
    <location>
        <begin position="614"/>
        <end position="635"/>
    </location>
</feature>
<evidence type="ECO:0000256" key="10">
    <source>
        <dbReference type="SAM" id="SignalP"/>
    </source>
</evidence>
<dbReference type="PROSITE" id="PS50835">
    <property type="entry name" value="IG_LIKE"/>
    <property type="match status" value="3"/>
</dbReference>
<dbReference type="InterPro" id="IPR051036">
    <property type="entry name" value="SIGLEC"/>
</dbReference>
<dbReference type="SMART" id="SM00408">
    <property type="entry name" value="IGc2"/>
    <property type="match status" value="3"/>
</dbReference>
<dbReference type="AlphaFoldDB" id="A0AAW1DVJ7"/>
<evidence type="ECO:0000256" key="2">
    <source>
        <dbReference type="ARBA" id="ARBA00022692"/>
    </source>
</evidence>
<dbReference type="Pfam" id="PF13927">
    <property type="entry name" value="Ig_3"/>
    <property type="match status" value="2"/>
</dbReference>
<dbReference type="GO" id="GO:0005886">
    <property type="term" value="C:plasma membrane"/>
    <property type="evidence" value="ECO:0007669"/>
    <property type="project" value="TreeGrafter"/>
</dbReference>
<dbReference type="InterPro" id="IPR007110">
    <property type="entry name" value="Ig-like_dom"/>
</dbReference>
<name>A0AAW1DVJ7_ZOAVI</name>
<dbReference type="InterPro" id="IPR003598">
    <property type="entry name" value="Ig_sub2"/>
</dbReference>
<organism evidence="12 13">
    <name type="scientific">Zoarces viviparus</name>
    <name type="common">Viviparous eelpout</name>
    <name type="synonym">Blennius viviparus</name>
    <dbReference type="NCBI Taxonomy" id="48416"/>
    <lineage>
        <taxon>Eukaryota</taxon>
        <taxon>Metazoa</taxon>
        <taxon>Chordata</taxon>
        <taxon>Craniata</taxon>
        <taxon>Vertebrata</taxon>
        <taxon>Euteleostomi</taxon>
        <taxon>Actinopterygii</taxon>
        <taxon>Neopterygii</taxon>
        <taxon>Teleostei</taxon>
        <taxon>Neoteleostei</taxon>
        <taxon>Acanthomorphata</taxon>
        <taxon>Eupercaria</taxon>
        <taxon>Perciformes</taxon>
        <taxon>Cottioidei</taxon>
        <taxon>Zoarcales</taxon>
        <taxon>Zoarcidae</taxon>
        <taxon>Zoarcinae</taxon>
        <taxon>Zoarces</taxon>
    </lineage>
</organism>
<dbReference type="InterPro" id="IPR013106">
    <property type="entry name" value="Ig_V-set"/>
</dbReference>